<organism evidence="2">
    <name type="scientific">mine drainage metagenome</name>
    <dbReference type="NCBI Taxonomy" id="410659"/>
    <lineage>
        <taxon>unclassified sequences</taxon>
        <taxon>metagenomes</taxon>
        <taxon>ecological metagenomes</taxon>
    </lineage>
</organism>
<accession>A0A1J5RYL7</accession>
<dbReference type="InterPro" id="IPR005467">
    <property type="entry name" value="His_kinase_dom"/>
</dbReference>
<protein>
    <submittedName>
        <fullName evidence="2">C4-dicarboxylate transport sensor protein DctB</fullName>
        <ecNumber evidence="2">2.7.13.3</ecNumber>
    </submittedName>
</protein>
<dbReference type="InterPro" id="IPR035965">
    <property type="entry name" value="PAS-like_dom_sf"/>
</dbReference>
<dbReference type="Gene3D" id="3.30.565.10">
    <property type="entry name" value="Histidine kinase-like ATPase, C-terminal domain"/>
    <property type="match status" value="1"/>
</dbReference>
<dbReference type="PROSITE" id="PS50109">
    <property type="entry name" value="HIS_KIN"/>
    <property type="match status" value="1"/>
</dbReference>
<dbReference type="Gene3D" id="3.30.450.20">
    <property type="entry name" value="PAS domain"/>
    <property type="match status" value="1"/>
</dbReference>
<gene>
    <name evidence="2" type="primary">dctB_3</name>
    <name evidence="2" type="ORF">GALL_207320</name>
</gene>
<dbReference type="Gene3D" id="1.10.287.130">
    <property type="match status" value="1"/>
</dbReference>
<reference evidence="2" key="1">
    <citation type="submission" date="2016-10" db="EMBL/GenBank/DDBJ databases">
        <title>Sequence of Gallionella enrichment culture.</title>
        <authorList>
            <person name="Poehlein A."/>
            <person name="Muehling M."/>
            <person name="Daniel R."/>
        </authorList>
    </citation>
    <scope>NUCLEOTIDE SEQUENCE</scope>
</reference>
<evidence type="ECO:0000259" key="1">
    <source>
        <dbReference type="PROSITE" id="PS50109"/>
    </source>
</evidence>
<dbReference type="PANTHER" id="PTHR43065">
    <property type="entry name" value="SENSOR HISTIDINE KINASE"/>
    <property type="match status" value="1"/>
</dbReference>
<dbReference type="CDD" id="cd00075">
    <property type="entry name" value="HATPase"/>
    <property type="match status" value="1"/>
</dbReference>
<dbReference type="GO" id="GO:0004673">
    <property type="term" value="F:protein histidine kinase activity"/>
    <property type="evidence" value="ECO:0007669"/>
    <property type="project" value="UniProtKB-EC"/>
</dbReference>
<dbReference type="SUPFAM" id="SSF55874">
    <property type="entry name" value="ATPase domain of HSP90 chaperone/DNA topoisomerase II/histidine kinase"/>
    <property type="match status" value="1"/>
</dbReference>
<name>A0A1J5RYL7_9ZZZZ</name>
<dbReference type="AlphaFoldDB" id="A0A1J5RYL7"/>
<feature type="domain" description="Histidine kinase" evidence="1">
    <location>
        <begin position="139"/>
        <end position="368"/>
    </location>
</feature>
<sequence length="383" mass="41255">MEKKNNNPPPFPEGKVELAFKTASFGMAVLNIPYFQVVCANDTLCAMLGRKEEGLIGKALIPMMIGEDLPVCLDSLQGEEFPVTLPGSTARWVRVSISSCESGDGLAMAIVEDVSEAHEMEAQLIHADRLAQLGGLAASLLHDVSQPLNIMRLTGENALDRLDGCGETGAEGWRGGLERQKRSLSVVLDQVRRVQEVFDRVVSYCRPESGPPDVFALEPLLAEVLADVRGLPCARSIRFDWQRPAGAVLLFGLRSRLKIILEQLLINACEAIISDMVRSGGAASHRIGIGTHVDEDGGEAVITIEDDGPGMPPDVLERLFRPARSGMPLGKGLGLPVSLGLAAELGGRIETVKTGQGARFEVRMPCMASAAKNRPQEKNETKE</sequence>
<dbReference type="SMART" id="SM00387">
    <property type="entry name" value="HATPase_c"/>
    <property type="match status" value="1"/>
</dbReference>
<dbReference type="EMBL" id="MLJW01000136">
    <property type="protein sequence ID" value="OIQ97180.1"/>
    <property type="molecule type" value="Genomic_DNA"/>
</dbReference>
<dbReference type="Pfam" id="PF02518">
    <property type="entry name" value="HATPase_c"/>
    <property type="match status" value="1"/>
</dbReference>
<keyword evidence="2" id="KW-0808">Transferase</keyword>
<proteinExistence type="predicted"/>
<dbReference type="SUPFAM" id="SSF55785">
    <property type="entry name" value="PYP-like sensor domain (PAS domain)"/>
    <property type="match status" value="1"/>
</dbReference>
<dbReference type="PRINTS" id="PR00344">
    <property type="entry name" value="BCTRLSENSOR"/>
</dbReference>
<dbReference type="EC" id="2.7.13.3" evidence="2"/>
<dbReference type="InterPro" id="IPR003594">
    <property type="entry name" value="HATPase_dom"/>
</dbReference>
<evidence type="ECO:0000313" key="2">
    <source>
        <dbReference type="EMBL" id="OIQ97180.1"/>
    </source>
</evidence>
<dbReference type="PANTHER" id="PTHR43065:SF42">
    <property type="entry name" value="TWO-COMPONENT SENSOR PPRA"/>
    <property type="match status" value="1"/>
</dbReference>
<comment type="caution">
    <text evidence="2">The sequence shown here is derived from an EMBL/GenBank/DDBJ whole genome shotgun (WGS) entry which is preliminary data.</text>
</comment>
<dbReference type="InterPro" id="IPR036890">
    <property type="entry name" value="HATPase_C_sf"/>
</dbReference>
<dbReference type="InterPro" id="IPR004358">
    <property type="entry name" value="Sig_transdc_His_kin-like_C"/>
</dbReference>